<dbReference type="GO" id="GO:0000155">
    <property type="term" value="F:phosphorelay sensor kinase activity"/>
    <property type="evidence" value="ECO:0007669"/>
    <property type="project" value="InterPro"/>
</dbReference>
<dbReference type="KEGG" id="ahe:Arch_1603"/>
<evidence type="ECO:0000256" key="2">
    <source>
        <dbReference type="ARBA" id="ARBA00022777"/>
    </source>
</evidence>
<keyword evidence="4" id="KW-1133">Transmembrane helix</keyword>
<evidence type="ECO:0000256" key="3">
    <source>
        <dbReference type="ARBA" id="ARBA00023012"/>
    </source>
</evidence>
<dbReference type="Pfam" id="PF02518">
    <property type="entry name" value="HATPase_c"/>
    <property type="match status" value="1"/>
</dbReference>
<keyword evidence="1" id="KW-0808">Transferase</keyword>
<dbReference type="RefSeq" id="WP_013170778.1">
    <property type="nucleotide sequence ID" value="NC_014218.1"/>
</dbReference>
<evidence type="ECO:0000259" key="6">
    <source>
        <dbReference type="Pfam" id="PF07730"/>
    </source>
</evidence>
<dbReference type="STRING" id="644284.Arch_1603"/>
<dbReference type="Gene3D" id="3.30.565.10">
    <property type="entry name" value="Histidine kinase-like ATPase, C-terminal domain"/>
    <property type="match status" value="1"/>
</dbReference>
<dbReference type="OrthoDB" id="5241784at2"/>
<evidence type="ECO:0000256" key="4">
    <source>
        <dbReference type="SAM" id="Phobius"/>
    </source>
</evidence>
<feature type="domain" description="Histidine kinase/HSP90-like ATPase" evidence="5">
    <location>
        <begin position="282"/>
        <end position="352"/>
    </location>
</feature>
<dbReference type="GO" id="GO:0046983">
    <property type="term" value="F:protein dimerization activity"/>
    <property type="evidence" value="ECO:0007669"/>
    <property type="project" value="InterPro"/>
</dbReference>
<evidence type="ECO:0000256" key="1">
    <source>
        <dbReference type="ARBA" id="ARBA00022679"/>
    </source>
</evidence>
<feature type="transmembrane region" description="Helical" evidence="4">
    <location>
        <begin position="7"/>
        <end position="27"/>
    </location>
</feature>
<dbReference type="PANTHER" id="PTHR24421">
    <property type="entry name" value="NITRATE/NITRITE SENSOR PROTEIN NARX-RELATED"/>
    <property type="match status" value="1"/>
</dbReference>
<evidence type="ECO:0000313" key="8">
    <source>
        <dbReference type="Proteomes" id="UP000000376"/>
    </source>
</evidence>
<organism evidence="7 8">
    <name type="scientific">Arcanobacterium haemolyticum (strain ATCC 9345 / DSM 20595 / CCM 5947 / CCUG 17215 / LMG 16163 / NBRC 15585 / NCTC 8452 / 11018)</name>
    <dbReference type="NCBI Taxonomy" id="644284"/>
    <lineage>
        <taxon>Bacteria</taxon>
        <taxon>Bacillati</taxon>
        <taxon>Actinomycetota</taxon>
        <taxon>Actinomycetes</taxon>
        <taxon>Actinomycetales</taxon>
        <taxon>Actinomycetaceae</taxon>
        <taxon>Arcanobacterium</taxon>
    </lineage>
</organism>
<sequence length="359" mass="39858">MNTRRDYIVGLFMSLIWLAFLAFPTYYIATGMYSTTLKITGFILTTIFCIVYAIGCSYMVREPDKKEELRIFAATAIPLLGITFIILKLFNISGLSFFPYLFALAGMLLEFRYAISVVFTLSTIIELAGWWQNHLAEAHSFLLVSLGVFAMTSGTRYFDHAEREKRALSAREAVASERDRLARDVHDVLGHSLTILALKSELALRVFDSDPQRARSELEAISSLTRSAIAEVRATVSGLRMQLLTEELDNSLRVIRDSGLTVTVDGEPDAVDPRFRFVFAWVVREASTNILRHARASHVTIVLRSGIVSVEDNGIGISNVPGNGLLGLRERVENAGGQLQIEPTHPGTRISALMDGEHA</sequence>
<feature type="transmembrane region" description="Helical" evidence="4">
    <location>
        <begin position="72"/>
        <end position="91"/>
    </location>
</feature>
<dbReference type="Pfam" id="PF07730">
    <property type="entry name" value="HisKA_3"/>
    <property type="match status" value="1"/>
</dbReference>
<dbReference type="InterPro" id="IPR050482">
    <property type="entry name" value="Sensor_HK_TwoCompSys"/>
</dbReference>
<dbReference type="InterPro" id="IPR036890">
    <property type="entry name" value="HATPase_C_sf"/>
</dbReference>
<dbReference type="CDD" id="cd16917">
    <property type="entry name" value="HATPase_UhpB-NarQ-NarX-like"/>
    <property type="match status" value="1"/>
</dbReference>
<dbReference type="SUPFAM" id="SSF55874">
    <property type="entry name" value="ATPase domain of HSP90 chaperone/DNA topoisomerase II/histidine kinase"/>
    <property type="match status" value="1"/>
</dbReference>
<dbReference type="GO" id="GO:0016020">
    <property type="term" value="C:membrane"/>
    <property type="evidence" value="ECO:0007669"/>
    <property type="project" value="InterPro"/>
</dbReference>
<gene>
    <name evidence="7" type="ordered locus">Arch_1603</name>
</gene>
<dbReference type="AlphaFoldDB" id="D7BKW0"/>
<dbReference type="Gene3D" id="1.20.5.1930">
    <property type="match status" value="1"/>
</dbReference>
<feature type="transmembrane region" description="Helical" evidence="4">
    <location>
        <begin position="39"/>
        <end position="60"/>
    </location>
</feature>
<keyword evidence="4" id="KW-0812">Transmembrane</keyword>
<protein>
    <submittedName>
        <fullName evidence="7">Integral membrane sensor signal transduction histidine kinase</fullName>
    </submittedName>
</protein>
<keyword evidence="4" id="KW-0472">Membrane</keyword>
<name>D7BKW0_ARCHD</name>
<feature type="transmembrane region" description="Helical" evidence="4">
    <location>
        <begin position="111"/>
        <end position="131"/>
    </location>
</feature>
<dbReference type="EMBL" id="CP002045">
    <property type="protein sequence ID" value="ADH93290.1"/>
    <property type="molecule type" value="Genomic_DNA"/>
</dbReference>
<dbReference type="InterPro" id="IPR011712">
    <property type="entry name" value="Sig_transdc_His_kin_sub3_dim/P"/>
</dbReference>
<dbReference type="eggNOG" id="COG4585">
    <property type="taxonomic scope" value="Bacteria"/>
</dbReference>
<evidence type="ECO:0000313" key="7">
    <source>
        <dbReference type="EMBL" id="ADH93290.1"/>
    </source>
</evidence>
<keyword evidence="8" id="KW-1185">Reference proteome</keyword>
<evidence type="ECO:0000259" key="5">
    <source>
        <dbReference type="Pfam" id="PF02518"/>
    </source>
</evidence>
<keyword evidence="2 7" id="KW-0418">Kinase</keyword>
<keyword evidence="3" id="KW-0902">Two-component regulatory system</keyword>
<dbReference type="PANTHER" id="PTHR24421:SF63">
    <property type="entry name" value="SENSOR HISTIDINE KINASE DESK"/>
    <property type="match status" value="1"/>
</dbReference>
<feature type="transmembrane region" description="Helical" evidence="4">
    <location>
        <begin position="138"/>
        <end position="158"/>
    </location>
</feature>
<proteinExistence type="predicted"/>
<reference evidence="7 8" key="1">
    <citation type="journal article" date="2010" name="Stand. Genomic Sci.">
        <title>Complete genome sequence of Arcanobacterium haemolyticum type strain (11018).</title>
        <authorList>
            <person name="Yasawong M."/>
            <person name="Teshima H."/>
            <person name="Lapidus A."/>
            <person name="Nolan M."/>
            <person name="Lucas S."/>
            <person name="Glavina Del Rio T."/>
            <person name="Tice H."/>
            <person name="Cheng J."/>
            <person name="Bruce D."/>
            <person name="Detter C."/>
            <person name="Tapia R."/>
            <person name="Han C."/>
            <person name="Goodwin L."/>
            <person name="Pitluck S."/>
            <person name="Liolios K."/>
            <person name="Ivanova N."/>
            <person name="Mavromatis K."/>
            <person name="Mikhailova N."/>
            <person name="Pati A."/>
            <person name="Chen A."/>
            <person name="Palaniappan K."/>
            <person name="Land M."/>
            <person name="Hauser L."/>
            <person name="Chang Y."/>
            <person name="Jeffries C."/>
            <person name="Rohde M."/>
            <person name="Sikorski J."/>
            <person name="Pukall R."/>
            <person name="Goker M."/>
            <person name="Woyke T."/>
            <person name="Bristow J."/>
            <person name="Eisen J."/>
            <person name="Markowitz V."/>
            <person name="Hugenholtz P."/>
            <person name="Kyrpides N."/>
            <person name="Klenk H."/>
        </authorList>
    </citation>
    <scope>NUCLEOTIDE SEQUENCE [LARGE SCALE GENOMIC DNA]</scope>
    <source>
        <strain evidence="8">ATCC 9345 / DSM 20595 / CCUG 17215 / LMG 16163 / NBRC 15585 / NCTC 8452 / 11018</strain>
    </source>
</reference>
<dbReference type="InterPro" id="IPR003594">
    <property type="entry name" value="HATPase_dom"/>
</dbReference>
<dbReference type="Proteomes" id="UP000000376">
    <property type="component" value="Chromosome"/>
</dbReference>
<accession>D7BKW0</accession>
<dbReference type="HOGENOM" id="CLU_000445_20_8_11"/>
<feature type="domain" description="Signal transduction histidine kinase subgroup 3 dimerisation and phosphoacceptor" evidence="6">
    <location>
        <begin position="177"/>
        <end position="241"/>
    </location>
</feature>